<evidence type="ECO:0000313" key="3">
    <source>
        <dbReference type="Proteomes" id="UP000007963"/>
    </source>
</evidence>
<keyword evidence="1" id="KW-0812">Transmembrane</keyword>
<dbReference type="VEuPathDB" id="FungiDB:ATEG_08293"/>
<dbReference type="PANTHER" id="PTHR35895">
    <property type="entry name" value="CHROMOSOME 16, WHOLE GENOME SHOTGUN SEQUENCE"/>
    <property type="match status" value="1"/>
</dbReference>
<dbReference type="STRING" id="341663.Q0CDE1"/>
<dbReference type="EMBL" id="CH476605">
    <property type="protein sequence ID" value="EAU31466.1"/>
    <property type="molecule type" value="Genomic_DNA"/>
</dbReference>
<dbReference type="GeneID" id="4353513"/>
<dbReference type="Proteomes" id="UP000007963">
    <property type="component" value="Unassembled WGS sequence"/>
</dbReference>
<dbReference type="PANTHER" id="PTHR35895:SF1">
    <property type="entry name" value="LIPID-BINDING SERUM GLYCOPROTEIN C-TERMINAL DOMAIN-CONTAINING PROTEIN"/>
    <property type="match status" value="1"/>
</dbReference>
<sequence>MFGKDSKQDIEQVSDGSDINVAAAPTKPTFFQRWKRHMKKWWWAYLIGFCCIVLVIVLPIIYVGMPRFASDYINKYDYDYDGLAIIDPTPNSFRVKQSKSLSMGGGFTGSGHLSAFNATIKNANSDAQFAVFPVPQIDFDNGAEFNIDQELEISCVSCLSEMAAAAASNHEISVLVTGDPDLKYGALPTAHLDIHKTMKMQEFVNSDGAFNVTNLNFTRTPGENGFNVNATVAVRNPTPFTVQMGEATFNLTIGDTDIGWIYLPNLTLQHNAHNVSGIAVLGDIDIDSLIHEGLWGDSGEGFTVNIGLHGNRVVNKGLEIPYYTAAIRAINATVAVNLMDYVSDVLAPAATRGRWRTLGLGQHPSHTLDKKIPVPAQYGFEAVEVVYSDLEAYAESLSIPILQAARKVATLCHENKIEVLLLAPFEDSKELARHYPTGWKEASHWTEIASTLKAPYLQVSFQFRKDACTDEGVIVSELRQLADLGAQRFRWSLSPMRTSRGETYCSTWQMVLHLINSADRPNFGTCLGNFHEVTNVRASPFAILGKYPNAYQSLSDSLREFKEKFRLRRSSMSSCPMVKSSARLCLPSMYGI</sequence>
<dbReference type="SUPFAM" id="SSF51658">
    <property type="entry name" value="Xylose isomerase-like"/>
    <property type="match status" value="1"/>
</dbReference>
<dbReference type="InterPro" id="IPR046368">
    <property type="entry name" value="Tag1"/>
</dbReference>
<evidence type="ECO:0000256" key="1">
    <source>
        <dbReference type="SAM" id="Phobius"/>
    </source>
</evidence>
<dbReference type="Gene3D" id="3.20.20.150">
    <property type="entry name" value="Divalent-metal-dependent TIM barrel enzymes"/>
    <property type="match status" value="1"/>
</dbReference>
<gene>
    <name evidence="2" type="ORF">ATEG_08293</name>
</gene>
<evidence type="ECO:0000313" key="2">
    <source>
        <dbReference type="EMBL" id="EAU31466.1"/>
    </source>
</evidence>
<dbReference type="RefSeq" id="XP_001216914.1">
    <property type="nucleotide sequence ID" value="XM_001216914.1"/>
</dbReference>
<dbReference type="GO" id="GO:0000329">
    <property type="term" value="C:fungal-type vacuole membrane"/>
    <property type="evidence" value="ECO:0007669"/>
    <property type="project" value="InterPro"/>
</dbReference>
<dbReference type="AlphaFoldDB" id="Q0CDE1"/>
<dbReference type="OrthoDB" id="10039566at2759"/>
<organism evidence="2 3">
    <name type="scientific">Aspergillus terreus (strain NIH 2624 / FGSC A1156)</name>
    <dbReference type="NCBI Taxonomy" id="341663"/>
    <lineage>
        <taxon>Eukaryota</taxon>
        <taxon>Fungi</taxon>
        <taxon>Dikarya</taxon>
        <taxon>Ascomycota</taxon>
        <taxon>Pezizomycotina</taxon>
        <taxon>Eurotiomycetes</taxon>
        <taxon>Eurotiomycetidae</taxon>
        <taxon>Eurotiales</taxon>
        <taxon>Aspergillaceae</taxon>
        <taxon>Aspergillus</taxon>
        <taxon>Aspergillus subgen. Circumdati</taxon>
    </lineage>
</organism>
<accession>Q0CDE1</accession>
<name>Q0CDE1_ASPTN</name>
<dbReference type="InterPro" id="IPR022185">
    <property type="entry name" value="DUF3712"/>
</dbReference>
<dbReference type="InterPro" id="IPR036237">
    <property type="entry name" value="Xyl_isomerase-like_sf"/>
</dbReference>
<feature type="transmembrane region" description="Helical" evidence="1">
    <location>
        <begin position="42"/>
        <end position="65"/>
    </location>
</feature>
<reference evidence="3" key="1">
    <citation type="submission" date="2005-09" db="EMBL/GenBank/DDBJ databases">
        <title>Annotation of the Aspergillus terreus NIH2624 genome.</title>
        <authorList>
            <person name="Birren B.W."/>
            <person name="Lander E.S."/>
            <person name="Galagan J.E."/>
            <person name="Nusbaum C."/>
            <person name="Devon K."/>
            <person name="Henn M."/>
            <person name="Ma L.-J."/>
            <person name="Jaffe D.B."/>
            <person name="Butler J."/>
            <person name="Alvarez P."/>
            <person name="Gnerre S."/>
            <person name="Grabherr M."/>
            <person name="Kleber M."/>
            <person name="Mauceli E.W."/>
            <person name="Brockman W."/>
            <person name="Rounsley S."/>
            <person name="Young S.K."/>
            <person name="LaButti K."/>
            <person name="Pushparaj V."/>
            <person name="DeCaprio D."/>
            <person name="Crawford M."/>
            <person name="Koehrsen M."/>
            <person name="Engels R."/>
            <person name="Montgomery P."/>
            <person name="Pearson M."/>
            <person name="Howarth C."/>
            <person name="Larson L."/>
            <person name="Luoma S."/>
            <person name="White J."/>
            <person name="Alvarado L."/>
            <person name="Kodira C.D."/>
            <person name="Zeng Q."/>
            <person name="Oleary S."/>
            <person name="Yandava C."/>
            <person name="Denning D.W."/>
            <person name="Nierman W.C."/>
            <person name="Milne T."/>
            <person name="Madden K."/>
        </authorList>
    </citation>
    <scope>NUCLEOTIDE SEQUENCE [LARGE SCALE GENOMIC DNA]</scope>
    <source>
        <strain evidence="3">NIH 2624 / FGSC A1156</strain>
    </source>
</reference>
<keyword evidence="1" id="KW-0472">Membrane</keyword>
<dbReference type="HOGENOM" id="CLU_460761_0_0_1"/>
<protein>
    <submittedName>
        <fullName evidence="2">Uncharacterized protein</fullName>
    </submittedName>
</protein>
<dbReference type="Pfam" id="PF12505">
    <property type="entry name" value="DUF3712"/>
    <property type="match status" value="1"/>
</dbReference>
<keyword evidence="1" id="KW-1133">Transmembrane helix</keyword>
<proteinExistence type="predicted"/>